<dbReference type="HOGENOM" id="CLU_1625332_0_0_10"/>
<dbReference type="RefSeq" id="WP_008584446.1">
    <property type="nucleotide sequence ID" value="NZ_CP007035.1"/>
</dbReference>
<accession>W0F6Q4</accession>
<feature type="signal peptide" evidence="1">
    <location>
        <begin position="1"/>
        <end position="18"/>
    </location>
</feature>
<keyword evidence="1" id="KW-0732">Signal</keyword>
<organism evidence="2 3">
    <name type="scientific">Niabella soli DSM 19437</name>
    <dbReference type="NCBI Taxonomy" id="929713"/>
    <lineage>
        <taxon>Bacteria</taxon>
        <taxon>Pseudomonadati</taxon>
        <taxon>Bacteroidota</taxon>
        <taxon>Chitinophagia</taxon>
        <taxon>Chitinophagales</taxon>
        <taxon>Chitinophagaceae</taxon>
        <taxon>Niabella</taxon>
    </lineage>
</organism>
<evidence type="ECO:0000256" key="1">
    <source>
        <dbReference type="SAM" id="SignalP"/>
    </source>
</evidence>
<dbReference type="STRING" id="929713.NIASO_09005"/>
<dbReference type="OrthoDB" id="653318at2"/>
<reference evidence="2 3" key="1">
    <citation type="submission" date="2013-12" db="EMBL/GenBank/DDBJ databases">
        <authorList>
            <consortium name="DOE Joint Genome Institute"/>
            <person name="Eisen J."/>
            <person name="Huntemann M."/>
            <person name="Han J."/>
            <person name="Chen A."/>
            <person name="Kyrpides N."/>
            <person name="Mavromatis K."/>
            <person name="Markowitz V."/>
            <person name="Palaniappan K."/>
            <person name="Ivanova N."/>
            <person name="Schaumberg A."/>
            <person name="Pati A."/>
            <person name="Liolios K."/>
            <person name="Nordberg H.P."/>
            <person name="Cantor M.N."/>
            <person name="Hua S.X."/>
            <person name="Woyke T."/>
        </authorList>
    </citation>
    <scope>NUCLEOTIDE SEQUENCE [LARGE SCALE GENOMIC DNA]</scope>
    <source>
        <strain evidence="3">DSM 19437</strain>
    </source>
</reference>
<feature type="chain" id="PRO_5004789140" description="Auto-transporter adhesin head GIN domain-containing protein" evidence="1">
    <location>
        <begin position="19"/>
        <end position="163"/>
    </location>
</feature>
<protein>
    <recommendedName>
        <fullName evidence="4">Auto-transporter adhesin head GIN domain-containing protein</fullName>
    </recommendedName>
</protein>
<dbReference type="KEGG" id="nso:NIASO_09005"/>
<dbReference type="EMBL" id="CP007035">
    <property type="protein sequence ID" value="AHF17508.1"/>
    <property type="molecule type" value="Genomic_DNA"/>
</dbReference>
<keyword evidence="3" id="KW-1185">Reference proteome</keyword>
<sequence>MKIFCLACFAFLSLAVCAQKDTSDAIYTGKYTVKDGSKISVYIESGKLTISGDKGTAPLVREKVDSFSIEGYGGAGYIKFLRSKSPAAISGVHVYLPDMNIDVIADKDSVAGTSFININAAAGKVPAILAKGPGIHEGAFLTWRELLAANDKRPDYNNGIRKI</sequence>
<proteinExistence type="predicted"/>
<gene>
    <name evidence="2" type="ORF">NIASO_09005</name>
</gene>
<dbReference type="AlphaFoldDB" id="W0F6Q4"/>
<dbReference type="Proteomes" id="UP000003586">
    <property type="component" value="Chromosome"/>
</dbReference>
<evidence type="ECO:0008006" key="4">
    <source>
        <dbReference type="Google" id="ProtNLM"/>
    </source>
</evidence>
<evidence type="ECO:0000313" key="3">
    <source>
        <dbReference type="Proteomes" id="UP000003586"/>
    </source>
</evidence>
<name>W0F6Q4_9BACT</name>
<evidence type="ECO:0000313" key="2">
    <source>
        <dbReference type="EMBL" id="AHF17508.1"/>
    </source>
</evidence>